<dbReference type="AlphaFoldDB" id="A0A3N4HPW6"/>
<dbReference type="EMBL" id="ML119774">
    <property type="protein sequence ID" value="RPA75016.1"/>
    <property type="molecule type" value="Genomic_DNA"/>
</dbReference>
<feature type="non-terminal residue" evidence="2">
    <location>
        <position position="1"/>
    </location>
</feature>
<dbReference type="Proteomes" id="UP000275078">
    <property type="component" value="Unassembled WGS sequence"/>
</dbReference>
<feature type="region of interest" description="Disordered" evidence="1">
    <location>
        <begin position="59"/>
        <end position="174"/>
    </location>
</feature>
<evidence type="ECO:0000313" key="3">
    <source>
        <dbReference type="Proteomes" id="UP000275078"/>
    </source>
</evidence>
<evidence type="ECO:0000313" key="2">
    <source>
        <dbReference type="EMBL" id="RPA75016.1"/>
    </source>
</evidence>
<keyword evidence="3" id="KW-1185">Reference proteome</keyword>
<proteinExistence type="predicted"/>
<protein>
    <submittedName>
        <fullName evidence="2">Uncharacterized protein</fullName>
    </submittedName>
</protein>
<evidence type="ECO:0000256" key="1">
    <source>
        <dbReference type="SAM" id="MobiDB-lite"/>
    </source>
</evidence>
<name>A0A3N4HPW6_ASCIM</name>
<reference evidence="2 3" key="1">
    <citation type="journal article" date="2018" name="Nat. Ecol. Evol.">
        <title>Pezizomycetes genomes reveal the molecular basis of ectomycorrhizal truffle lifestyle.</title>
        <authorList>
            <person name="Murat C."/>
            <person name="Payen T."/>
            <person name="Noel B."/>
            <person name="Kuo A."/>
            <person name="Morin E."/>
            <person name="Chen J."/>
            <person name="Kohler A."/>
            <person name="Krizsan K."/>
            <person name="Balestrini R."/>
            <person name="Da Silva C."/>
            <person name="Montanini B."/>
            <person name="Hainaut M."/>
            <person name="Levati E."/>
            <person name="Barry K.W."/>
            <person name="Belfiori B."/>
            <person name="Cichocki N."/>
            <person name="Clum A."/>
            <person name="Dockter R.B."/>
            <person name="Fauchery L."/>
            <person name="Guy J."/>
            <person name="Iotti M."/>
            <person name="Le Tacon F."/>
            <person name="Lindquist E.A."/>
            <person name="Lipzen A."/>
            <person name="Malagnac F."/>
            <person name="Mello A."/>
            <person name="Molinier V."/>
            <person name="Miyauchi S."/>
            <person name="Poulain J."/>
            <person name="Riccioni C."/>
            <person name="Rubini A."/>
            <person name="Sitrit Y."/>
            <person name="Splivallo R."/>
            <person name="Traeger S."/>
            <person name="Wang M."/>
            <person name="Zifcakova L."/>
            <person name="Wipf D."/>
            <person name="Zambonelli A."/>
            <person name="Paolocci F."/>
            <person name="Nowrousian M."/>
            <person name="Ottonello S."/>
            <person name="Baldrian P."/>
            <person name="Spatafora J.W."/>
            <person name="Henrissat B."/>
            <person name="Nagy L.G."/>
            <person name="Aury J.M."/>
            <person name="Wincker P."/>
            <person name="Grigoriev I.V."/>
            <person name="Bonfante P."/>
            <person name="Martin F.M."/>
        </authorList>
    </citation>
    <scope>NUCLEOTIDE SEQUENCE [LARGE SCALE GENOMIC DNA]</scope>
    <source>
        <strain evidence="2 3">RN42</strain>
    </source>
</reference>
<gene>
    <name evidence="2" type="ORF">BJ508DRAFT_365923</name>
</gene>
<accession>A0A3N4HPW6</accession>
<feature type="compositionally biased region" description="Basic residues" evidence="1">
    <location>
        <begin position="150"/>
        <end position="164"/>
    </location>
</feature>
<sequence>AKVDPPPTSAPDPVFCPIAFSSYPACPLPPQHSSTLKHHLLPKLPLSSATRPAATRHIPPICSHAASPPTGTGSEYRLPWRQSGTVPKAHSCPKRTSPTPRRLQHPLPHAPTSILHSHPIPPLKPHSPPKPRRSPSSSQNLLFPQTPPLRHSHHGHVRKRHQRGSWRSIAGDEHSRPQKLVLAELFCWTRALVVERRRKQHRDIALRR</sequence>
<organism evidence="2 3">
    <name type="scientific">Ascobolus immersus RN42</name>
    <dbReference type="NCBI Taxonomy" id="1160509"/>
    <lineage>
        <taxon>Eukaryota</taxon>
        <taxon>Fungi</taxon>
        <taxon>Dikarya</taxon>
        <taxon>Ascomycota</taxon>
        <taxon>Pezizomycotina</taxon>
        <taxon>Pezizomycetes</taxon>
        <taxon>Pezizales</taxon>
        <taxon>Ascobolaceae</taxon>
        <taxon>Ascobolus</taxon>
    </lineage>
</organism>